<evidence type="ECO:0000313" key="2">
    <source>
        <dbReference type="Proteomes" id="UP000565576"/>
    </source>
</evidence>
<evidence type="ECO:0008006" key="3">
    <source>
        <dbReference type="Google" id="ProtNLM"/>
    </source>
</evidence>
<evidence type="ECO:0000313" key="1">
    <source>
        <dbReference type="EMBL" id="MBB6487968.1"/>
    </source>
</evidence>
<dbReference type="AlphaFoldDB" id="A0A7X0IVI0"/>
<name>A0A7X0IVI0_9HYPH</name>
<accession>A0A7X0IVI0</accession>
<gene>
    <name evidence="1" type="ORF">GGD46_005279</name>
</gene>
<organism evidence="1 2">
    <name type="scientific">Rhizobium lusitanum</name>
    <dbReference type="NCBI Taxonomy" id="293958"/>
    <lineage>
        <taxon>Bacteria</taxon>
        <taxon>Pseudomonadati</taxon>
        <taxon>Pseudomonadota</taxon>
        <taxon>Alphaproteobacteria</taxon>
        <taxon>Hyphomicrobiales</taxon>
        <taxon>Rhizobiaceae</taxon>
        <taxon>Rhizobium/Agrobacterium group</taxon>
        <taxon>Rhizobium</taxon>
    </lineage>
</organism>
<comment type="caution">
    <text evidence="1">The sequence shown here is derived from an EMBL/GenBank/DDBJ whole genome shotgun (WGS) entry which is preliminary data.</text>
</comment>
<dbReference type="EMBL" id="JACHBG010000018">
    <property type="protein sequence ID" value="MBB6487968.1"/>
    <property type="molecule type" value="Genomic_DNA"/>
</dbReference>
<protein>
    <recommendedName>
        <fullName evidence="3">DUF2735 domain-containing protein</fullName>
    </recommendedName>
</protein>
<sequence length="63" mass="6927">MATSARHETAKIYQFPVAARPTAVSQRPKVNLTPDIGPSIATAAFDSWYHEDAIVDTDPSRKQ</sequence>
<dbReference type="InterPro" id="IPR021232">
    <property type="entry name" value="DUF2735"/>
</dbReference>
<proteinExistence type="predicted"/>
<dbReference type="Pfam" id="PF10931">
    <property type="entry name" value="DUF2735"/>
    <property type="match status" value="1"/>
</dbReference>
<dbReference type="RefSeq" id="WP_184709326.1">
    <property type="nucleotide sequence ID" value="NZ_JACHBG010000018.1"/>
</dbReference>
<dbReference type="Proteomes" id="UP000565576">
    <property type="component" value="Unassembled WGS sequence"/>
</dbReference>
<reference evidence="1 2" key="1">
    <citation type="submission" date="2020-08" db="EMBL/GenBank/DDBJ databases">
        <title>Genomic Encyclopedia of Type Strains, Phase IV (KMG-V): Genome sequencing to study the core and pangenomes of soil and plant-associated prokaryotes.</title>
        <authorList>
            <person name="Whitman W."/>
        </authorList>
    </citation>
    <scope>NUCLEOTIDE SEQUENCE [LARGE SCALE GENOMIC DNA]</scope>
    <source>
        <strain evidence="1 2">SEMIA 4060</strain>
    </source>
</reference>